<evidence type="ECO:0000256" key="1">
    <source>
        <dbReference type="SAM" id="MobiDB-lite"/>
    </source>
</evidence>
<evidence type="ECO:0000313" key="3">
    <source>
        <dbReference type="EMBL" id="MDR9894152.1"/>
    </source>
</evidence>
<keyword evidence="2" id="KW-0732">Signal</keyword>
<proteinExistence type="predicted"/>
<protein>
    <submittedName>
        <fullName evidence="3">DUF928 domain-containing protein</fullName>
    </submittedName>
</protein>
<dbReference type="EMBL" id="JAALHA020000002">
    <property type="protein sequence ID" value="MDR9894152.1"/>
    <property type="molecule type" value="Genomic_DNA"/>
</dbReference>
<feature type="region of interest" description="Disordered" evidence="1">
    <location>
        <begin position="42"/>
        <end position="76"/>
    </location>
</feature>
<feature type="chain" id="PRO_5043009695" evidence="2">
    <location>
        <begin position="31"/>
        <end position="287"/>
    </location>
</feature>
<reference evidence="4" key="1">
    <citation type="journal article" date="2021" name="Science">
        <title>Hunting the eagle killer: A cyanobacterial neurotoxin causes vacuolar myelinopathy.</title>
        <authorList>
            <person name="Breinlinger S."/>
            <person name="Phillips T.J."/>
            <person name="Haram B.N."/>
            <person name="Mares J."/>
            <person name="Martinez Yerena J.A."/>
            <person name="Hrouzek P."/>
            <person name="Sobotka R."/>
            <person name="Henderson W.M."/>
            <person name="Schmieder P."/>
            <person name="Williams S.M."/>
            <person name="Lauderdale J.D."/>
            <person name="Wilde H.D."/>
            <person name="Gerrin W."/>
            <person name="Kust A."/>
            <person name="Washington J.W."/>
            <person name="Wagner C."/>
            <person name="Geier B."/>
            <person name="Liebeke M."/>
            <person name="Enke H."/>
            <person name="Niedermeyer T.H.J."/>
            <person name="Wilde S.B."/>
        </authorList>
    </citation>
    <scope>NUCLEOTIDE SEQUENCE [LARGE SCALE GENOMIC DNA]</scope>
    <source>
        <strain evidence="4">Thurmond2011</strain>
    </source>
</reference>
<dbReference type="InterPro" id="IPR010328">
    <property type="entry name" value="DUF928"/>
</dbReference>
<feature type="signal peptide" evidence="2">
    <location>
        <begin position="1"/>
        <end position="30"/>
    </location>
</feature>
<evidence type="ECO:0000256" key="2">
    <source>
        <dbReference type="SAM" id="SignalP"/>
    </source>
</evidence>
<feature type="compositionally biased region" description="Polar residues" evidence="1">
    <location>
        <begin position="42"/>
        <end position="51"/>
    </location>
</feature>
<gene>
    <name evidence="3" type="ORF">G7B40_006145</name>
</gene>
<dbReference type="Pfam" id="PF06051">
    <property type="entry name" value="DUF928"/>
    <property type="match status" value="1"/>
</dbReference>
<sequence length="287" mass="31704">MNYALPVMLKHIQLSLAIILTFASFAPVQAQSTKPLNLNASRQSKKQLTFNTPPPPPNIGAPSQRKAGGNRGCSDVSLQNTQSSDKVLTALAPEYSKEQLVLGLTTQKRPTLWFYVPYKSDSVYAKLVIEDEKSQTIYKTPLMGTPGVVSVSLPPTSYEIKIGKLYHWYFNIYCKQDNEFITSVEGKVQLLTLNPTIKTQLDKATPRQQVELYAANGIWYEALTTLANLRRSSPQDANLASDWASLLGSVGLQNLAAEPIVDCCKPQAPTANFPKEYKEPKILDVGI</sequence>
<name>A0AAP5M7V8_9CYAN</name>
<organism evidence="3 4">
    <name type="scientific">Aetokthonos hydrillicola Thurmond2011</name>
    <dbReference type="NCBI Taxonomy" id="2712845"/>
    <lineage>
        <taxon>Bacteria</taxon>
        <taxon>Bacillati</taxon>
        <taxon>Cyanobacteriota</taxon>
        <taxon>Cyanophyceae</taxon>
        <taxon>Nostocales</taxon>
        <taxon>Hapalosiphonaceae</taxon>
        <taxon>Aetokthonos</taxon>
    </lineage>
</organism>
<keyword evidence="4" id="KW-1185">Reference proteome</keyword>
<comment type="caution">
    <text evidence="3">The sequence shown here is derived from an EMBL/GenBank/DDBJ whole genome shotgun (WGS) entry which is preliminary data.</text>
</comment>
<evidence type="ECO:0000313" key="4">
    <source>
        <dbReference type="Proteomes" id="UP000667802"/>
    </source>
</evidence>
<dbReference type="AlphaFoldDB" id="A0AAP5M7V8"/>
<dbReference type="RefSeq" id="WP_208341866.1">
    <property type="nucleotide sequence ID" value="NZ_CAWQFN010000032.1"/>
</dbReference>
<dbReference type="Proteomes" id="UP000667802">
    <property type="component" value="Unassembled WGS sequence"/>
</dbReference>
<accession>A0AAP5M7V8</accession>